<feature type="region of interest" description="Disordered" evidence="1">
    <location>
        <begin position="89"/>
        <end position="120"/>
    </location>
</feature>
<dbReference type="EMBL" id="KN822119">
    <property type="protein sequence ID" value="KIM56278.1"/>
    <property type="molecule type" value="Genomic_DNA"/>
</dbReference>
<feature type="region of interest" description="Disordered" evidence="1">
    <location>
        <begin position="237"/>
        <end position="279"/>
    </location>
</feature>
<gene>
    <name evidence="2" type="ORF">SCLCIDRAFT_29719</name>
</gene>
<feature type="compositionally biased region" description="Basic and acidic residues" evidence="1">
    <location>
        <begin position="154"/>
        <end position="166"/>
    </location>
</feature>
<reference evidence="3" key="2">
    <citation type="submission" date="2015-01" db="EMBL/GenBank/DDBJ databases">
        <title>Evolutionary Origins and Diversification of the Mycorrhizal Mutualists.</title>
        <authorList>
            <consortium name="DOE Joint Genome Institute"/>
            <consortium name="Mycorrhizal Genomics Consortium"/>
            <person name="Kohler A."/>
            <person name="Kuo A."/>
            <person name="Nagy L.G."/>
            <person name="Floudas D."/>
            <person name="Copeland A."/>
            <person name="Barry K.W."/>
            <person name="Cichocki N."/>
            <person name="Veneault-Fourrey C."/>
            <person name="LaButti K."/>
            <person name="Lindquist E.A."/>
            <person name="Lipzen A."/>
            <person name="Lundell T."/>
            <person name="Morin E."/>
            <person name="Murat C."/>
            <person name="Riley R."/>
            <person name="Ohm R."/>
            <person name="Sun H."/>
            <person name="Tunlid A."/>
            <person name="Henrissat B."/>
            <person name="Grigoriev I.V."/>
            <person name="Hibbett D.S."/>
            <person name="Martin F."/>
        </authorList>
    </citation>
    <scope>NUCLEOTIDE SEQUENCE [LARGE SCALE GENOMIC DNA]</scope>
    <source>
        <strain evidence="3">Foug A</strain>
    </source>
</reference>
<accession>A0A0C2Z2Z5</accession>
<organism evidence="2 3">
    <name type="scientific">Scleroderma citrinum Foug A</name>
    <dbReference type="NCBI Taxonomy" id="1036808"/>
    <lineage>
        <taxon>Eukaryota</taxon>
        <taxon>Fungi</taxon>
        <taxon>Dikarya</taxon>
        <taxon>Basidiomycota</taxon>
        <taxon>Agaricomycotina</taxon>
        <taxon>Agaricomycetes</taxon>
        <taxon>Agaricomycetidae</taxon>
        <taxon>Boletales</taxon>
        <taxon>Sclerodermatineae</taxon>
        <taxon>Sclerodermataceae</taxon>
        <taxon>Scleroderma</taxon>
    </lineage>
</organism>
<evidence type="ECO:0000313" key="2">
    <source>
        <dbReference type="EMBL" id="KIM56278.1"/>
    </source>
</evidence>
<reference evidence="2 3" key="1">
    <citation type="submission" date="2014-04" db="EMBL/GenBank/DDBJ databases">
        <authorList>
            <consortium name="DOE Joint Genome Institute"/>
            <person name="Kuo A."/>
            <person name="Kohler A."/>
            <person name="Nagy L.G."/>
            <person name="Floudas D."/>
            <person name="Copeland A."/>
            <person name="Barry K.W."/>
            <person name="Cichocki N."/>
            <person name="Veneault-Fourrey C."/>
            <person name="LaButti K."/>
            <person name="Lindquist E.A."/>
            <person name="Lipzen A."/>
            <person name="Lundell T."/>
            <person name="Morin E."/>
            <person name="Murat C."/>
            <person name="Sun H."/>
            <person name="Tunlid A."/>
            <person name="Henrissat B."/>
            <person name="Grigoriev I.V."/>
            <person name="Hibbett D.S."/>
            <person name="Martin F."/>
            <person name="Nordberg H.P."/>
            <person name="Cantor M.N."/>
            <person name="Hua S.X."/>
        </authorList>
    </citation>
    <scope>NUCLEOTIDE SEQUENCE [LARGE SCALE GENOMIC DNA]</scope>
    <source>
        <strain evidence="2 3">Foug A</strain>
    </source>
</reference>
<dbReference type="InParanoid" id="A0A0C2Z2Z5"/>
<name>A0A0C2Z2Z5_9AGAM</name>
<feature type="region of interest" description="Disordered" evidence="1">
    <location>
        <begin position="141"/>
        <end position="203"/>
    </location>
</feature>
<sequence length="351" mass="39192">MAPDTWGKASTSARQFIHSTIEKKFSFFKFAEDGWKLDYLCTHLYPSWRSCRLDANGSLKKNVHNTVKEEASDEDKDLADHKPVIIKKRKGHADTLQPSSKKQKVENMPDTHESIACRDDEPRSERFFSYSLAYTHIEIPVHDFRPSEEEDTPEQSRDSEEPRTIHSTESAVHPMESNTLGTLPTQASTSQPERSANKENMPVVNNVPATHSLVSYDPMLLLAGAASKVKVATVPPIPDPPKPCPAGPSHLLDKRATNSPSDGSGGLDTTTNNTTAKAKVRLRPSGTKNGRNLCMLRWLKQVNTNGQKDEFRAYYDKTLIPAQCKAYDKEAKELVDTNGWSKVVIKTGKLY</sequence>
<keyword evidence="3" id="KW-1185">Reference proteome</keyword>
<dbReference type="AlphaFoldDB" id="A0A0C2Z2Z5"/>
<protein>
    <submittedName>
        <fullName evidence="2">Uncharacterized protein</fullName>
    </submittedName>
</protein>
<dbReference type="HOGENOM" id="CLU_035442_0_0_1"/>
<dbReference type="OrthoDB" id="2689266at2759"/>
<evidence type="ECO:0000256" key="1">
    <source>
        <dbReference type="SAM" id="MobiDB-lite"/>
    </source>
</evidence>
<feature type="compositionally biased region" description="Basic and acidic residues" evidence="1">
    <location>
        <begin position="103"/>
        <end position="120"/>
    </location>
</feature>
<feature type="compositionally biased region" description="Pro residues" evidence="1">
    <location>
        <begin position="237"/>
        <end position="246"/>
    </location>
</feature>
<dbReference type="Proteomes" id="UP000053989">
    <property type="component" value="Unassembled WGS sequence"/>
</dbReference>
<evidence type="ECO:0000313" key="3">
    <source>
        <dbReference type="Proteomes" id="UP000053989"/>
    </source>
</evidence>
<proteinExistence type="predicted"/>
<feature type="compositionally biased region" description="Polar residues" evidence="1">
    <location>
        <begin position="167"/>
        <end position="194"/>
    </location>
</feature>